<keyword evidence="5" id="KW-1185">Reference proteome</keyword>
<dbReference type="STRING" id="45357.A0A2V1ANL5"/>
<dbReference type="OrthoDB" id="10061051at2759"/>
<dbReference type="Proteomes" id="UP000244309">
    <property type="component" value="Unassembled WGS sequence"/>
</dbReference>
<proteinExistence type="predicted"/>
<feature type="transmembrane region" description="Helical" evidence="2">
    <location>
        <begin position="306"/>
        <end position="329"/>
    </location>
</feature>
<keyword evidence="2" id="KW-0812">Transmembrane</keyword>
<reference evidence="4 5" key="1">
    <citation type="submission" date="2017-12" db="EMBL/GenBank/DDBJ databases">
        <title>Genome Sequence of a Multidrug-Resistant Candida haemulonii Isolate from a Patient with Chronic Leg Ulcers in Israel.</title>
        <authorList>
            <person name="Chow N.A."/>
            <person name="Gade L."/>
            <person name="Batra D."/>
            <person name="Rowe L.A."/>
            <person name="Ben-Ami R."/>
            <person name="Loparev V.N."/>
            <person name="Litvintseva A.P."/>
        </authorList>
    </citation>
    <scope>NUCLEOTIDE SEQUENCE [LARGE SCALE GENOMIC DNA]</scope>
    <source>
        <strain evidence="4 5">B11899</strain>
    </source>
</reference>
<dbReference type="InterPro" id="IPR038740">
    <property type="entry name" value="BioF2-like_GNAT_dom"/>
</dbReference>
<evidence type="ECO:0000313" key="4">
    <source>
        <dbReference type="EMBL" id="PVH19332.1"/>
    </source>
</evidence>
<feature type="region of interest" description="Disordered" evidence="1">
    <location>
        <begin position="1"/>
        <end position="91"/>
    </location>
</feature>
<feature type="transmembrane region" description="Helical" evidence="2">
    <location>
        <begin position="146"/>
        <end position="166"/>
    </location>
</feature>
<dbReference type="Gene3D" id="3.40.630.30">
    <property type="match status" value="1"/>
</dbReference>
<sequence>MAPQDPDIDRHTVPPSRSSKSGSTGDGSGSFSGREDGLREKGEGSVDDAAGETKKSRHTKKTEPSENEEPSVPEIKEEPQNDGQDDAPEAKSPSVTFKIRVVARKVACAVLRVLKSVWLACAFCLAINIGLFIVESIMSQQVGTIVAVPLISAIFTIIVVVMEVLRRQRKFQNLVSKKGIYLQLWSAFKYGMVIVYLGLSIGYIVTLITGTIKNPLILDNDTLSELNLSFSNRVTIIILSIVAMLANILVLVHVWEVSKKGKVQILIVIACLVNFIISVAEIKISSNANNDMIWDHEDDKYTLPMIYIYTESFSLCGSLIGLSVGAIVNERNRLSDTVGQFLFLHDGFMIVLAVLSLVSAIDSIVRQHVNGYSVPTSLNVFYFYTFVLCLLLISCSRYLRSRRPPSFDVEELDLSRLTEAQKSAFAKLITYNKTANPEVSGESVIAMMEAYSKSPLENMHCTVLRVYKSERIKQEERDQAQAGLADLDTWDVIDREGTIFDEEATLHEEPIVKAPQPMSKNKRKKLAKKAAAGGADYPLECPTDQDIKEQVKFHSDLMATEALVLFTTIEAYDLTAPLTGKFGRFLQRNFGKESKSQLLCFRIGLLGFHWPFVRSTFYCQNSDKPVARSAAVMHALGKWNKKMASSQRCSVMIDPTITNTPAEQAIRLGGWYNINLPASHIINMKPHKGKSLTDYFKAVKYRSQEAEFKRSHGEVIEIKEPTDEHCQTIVDLWEKIAEGRSEGGYTATLAAPNKDFIKSMTANSNNKCDRTLLFLKVDGKVIASCVLFRIGDTITSDIQGLDHELARPMKGYFVMMQETIAIALKEGKDFVDFGPTTEKAKLSIGCKSVPLTGALFTNFPLLSFVVSIAAAHNFIVTEHDLRRETALRSDVISKSSSCQMKEPSCFCVLGSRFHNSSACIIRIRFTKSNLL</sequence>
<feature type="transmembrane region" description="Helical" evidence="2">
    <location>
        <begin position="187"/>
        <end position="210"/>
    </location>
</feature>
<dbReference type="AlphaFoldDB" id="A0A2V1ANL5"/>
<feature type="domain" description="BioF2-like acetyltransferase" evidence="3">
    <location>
        <begin position="701"/>
        <end position="839"/>
    </location>
</feature>
<keyword evidence="2" id="KW-0472">Membrane</keyword>
<accession>A0A2V1ANL5</accession>
<dbReference type="RefSeq" id="XP_025340272.1">
    <property type="nucleotide sequence ID" value="XM_025485341.1"/>
</dbReference>
<protein>
    <recommendedName>
        <fullName evidence="3">BioF2-like acetyltransferase domain-containing protein</fullName>
    </recommendedName>
</protein>
<evidence type="ECO:0000313" key="5">
    <source>
        <dbReference type="Proteomes" id="UP000244309"/>
    </source>
</evidence>
<dbReference type="Pfam" id="PF13480">
    <property type="entry name" value="Acetyltransf_6"/>
    <property type="match status" value="1"/>
</dbReference>
<dbReference type="SUPFAM" id="SSF55729">
    <property type="entry name" value="Acyl-CoA N-acyltransferases (Nat)"/>
    <property type="match status" value="1"/>
</dbReference>
<feature type="transmembrane region" description="Helical" evidence="2">
    <location>
        <begin position="381"/>
        <end position="399"/>
    </location>
</feature>
<feature type="transmembrane region" description="Helical" evidence="2">
    <location>
        <begin position="265"/>
        <end position="286"/>
    </location>
</feature>
<feature type="transmembrane region" description="Helical" evidence="2">
    <location>
        <begin position="113"/>
        <end position="134"/>
    </location>
</feature>
<dbReference type="GeneID" id="37006971"/>
<evidence type="ECO:0000256" key="2">
    <source>
        <dbReference type="SAM" id="Phobius"/>
    </source>
</evidence>
<dbReference type="InterPro" id="IPR016181">
    <property type="entry name" value="Acyl_CoA_acyltransferase"/>
</dbReference>
<evidence type="ECO:0000259" key="3">
    <source>
        <dbReference type="Pfam" id="PF13480"/>
    </source>
</evidence>
<organism evidence="4 5">
    <name type="scientific">Candidozyma haemuli</name>
    <dbReference type="NCBI Taxonomy" id="45357"/>
    <lineage>
        <taxon>Eukaryota</taxon>
        <taxon>Fungi</taxon>
        <taxon>Dikarya</taxon>
        <taxon>Ascomycota</taxon>
        <taxon>Saccharomycotina</taxon>
        <taxon>Pichiomycetes</taxon>
        <taxon>Metschnikowiaceae</taxon>
        <taxon>Candidozyma</taxon>
    </lineage>
</organism>
<dbReference type="EMBL" id="PKFO01000001">
    <property type="protein sequence ID" value="PVH19332.1"/>
    <property type="molecule type" value="Genomic_DNA"/>
</dbReference>
<feature type="transmembrane region" description="Helical" evidence="2">
    <location>
        <begin position="341"/>
        <end position="361"/>
    </location>
</feature>
<feature type="compositionally biased region" description="Basic and acidic residues" evidence="1">
    <location>
        <begin position="33"/>
        <end position="44"/>
    </location>
</feature>
<comment type="caution">
    <text evidence="4">The sequence shown here is derived from an EMBL/GenBank/DDBJ whole genome shotgun (WGS) entry which is preliminary data.</text>
</comment>
<dbReference type="VEuPathDB" id="FungiDB:CXQ85_001640"/>
<feature type="transmembrane region" description="Helical" evidence="2">
    <location>
        <begin position="230"/>
        <end position="253"/>
    </location>
</feature>
<evidence type="ECO:0000256" key="1">
    <source>
        <dbReference type="SAM" id="MobiDB-lite"/>
    </source>
</evidence>
<keyword evidence="2" id="KW-1133">Transmembrane helix</keyword>
<gene>
    <name evidence="4" type="ORF">CXQ85_001640</name>
</gene>
<name>A0A2V1ANL5_9ASCO</name>